<dbReference type="Proteomes" id="UP000194137">
    <property type="component" value="Chromosome"/>
</dbReference>
<dbReference type="RefSeq" id="WP_086087063.1">
    <property type="nucleotide sequence ID" value="NZ_CP021112.1"/>
</dbReference>
<dbReference type="InterPro" id="IPR050109">
    <property type="entry name" value="HTH-type_TetR-like_transc_reg"/>
</dbReference>
<dbReference type="EMBL" id="CP021112">
    <property type="protein sequence ID" value="ARP98639.1"/>
    <property type="molecule type" value="Genomic_DNA"/>
</dbReference>
<evidence type="ECO:0000313" key="6">
    <source>
        <dbReference type="Proteomes" id="UP000194137"/>
    </source>
</evidence>
<dbReference type="PROSITE" id="PS50977">
    <property type="entry name" value="HTH_TETR_2"/>
    <property type="match status" value="1"/>
</dbReference>
<keyword evidence="3" id="KW-0804">Transcription</keyword>
<dbReference type="InterPro" id="IPR009057">
    <property type="entry name" value="Homeodomain-like_sf"/>
</dbReference>
<proteinExistence type="predicted"/>
<feature type="region of interest" description="Disordered" evidence="4">
    <location>
        <begin position="1"/>
        <end position="28"/>
    </location>
</feature>
<keyword evidence="6" id="KW-1185">Reference proteome</keyword>
<evidence type="ECO:0000256" key="4">
    <source>
        <dbReference type="SAM" id="MobiDB-lite"/>
    </source>
</evidence>
<feature type="region of interest" description="Disordered" evidence="4">
    <location>
        <begin position="212"/>
        <end position="235"/>
    </location>
</feature>
<dbReference type="PANTHER" id="PTHR30055:SF234">
    <property type="entry name" value="HTH-TYPE TRANSCRIPTIONAL REGULATOR BETI"/>
    <property type="match status" value="1"/>
</dbReference>
<dbReference type="Gene3D" id="1.10.357.10">
    <property type="entry name" value="Tetracycline Repressor, domain 2"/>
    <property type="match status" value="1"/>
</dbReference>
<gene>
    <name evidence="5" type="ORF">CAK95_05750</name>
</gene>
<dbReference type="STRING" id="1235591.CAK95_05750"/>
<dbReference type="GO" id="GO:0003700">
    <property type="term" value="F:DNA-binding transcription factor activity"/>
    <property type="evidence" value="ECO:0007669"/>
    <property type="project" value="TreeGrafter"/>
</dbReference>
<evidence type="ECO:0000256" key="1">
    <source>
        <dbReference type="ARBA" id="ARBA00023015"/>
    </source>
</evidence>
<dbReference type="PRINTS" id="PR00455">
    <property type="entry name" value="HTHTETR"/>
</dbReference>
<dbReference type="KEGG" id="psin:CAK95_05750"/>
<sequence length="235" mass="26871">MTTTRKTKARRTSTTARSRRTQAQRRQETTDKILRAAIDLLVRRGYSGFSTIAVAARARVSRGARENYFKTKYDLIEAAWKAALRRAEIRSRQKAGRTPATADPLDAFMTSSSFFFLSDDYIALLELAMAARTDRKIQHIMHVLFKENRKRHDQLWLEAFERAGYARRDIARFINLANCVFRGAAMLSAWGLPPSLYRPVIAELRTLAPKPEIRRSSPRKRGPRVKQAGFSLAPE</sequence>
<evidence type="ECO:0000313" key="5">
    <source>
        <dbReference type="EMBL" id="ARP98639.1"/>
    </source>
</evidence>
<dbReference type="GO" id="GO:0000976">
    <property type="term" value="F:transcription cis-regulatory region binding"/>
    <property type="evidence" value="ECO:0007669"/>
    <property type="project" value="TreeGrafter"/>
</dbReference>
<evidence type="ECO:0000256" key="3">
    <source>
        <dbReference type="ARBA" id="ARBA00023163"/>
    </source>
</evidence>
<dbReference type="AlphaFoldDB" id="A0A1W6ZMQ6"/>
<dbReference type="SUPFAM" id="SSF46689">
    <property type="entry name" value="Homeodomain-like"/>
    <property type="match status" value="1"/>
</dbReference>
<keyword evidence="2" id="KW-0238">DNA-binding</keyword>
<accession>A0A1W6ZMQ6</accession>
<protein>
    <submittedName>
        <fullName evidence="5">Uncharacterized protein</fullName>
    </submittedName>
</protein>
<reference evidence="5 6" key="1">
    <citation type="submission" date="2017-05" db="EMBL/GenBank/DDBJ databases">
        <title>Full genome sequence of Pseudorhodoplanes sinuspersici.</title>
        <authorList>
            <person name="Dastgheib S.M.M."/>
            <person name="Shavandi M."/>
            <person name="Tirandaz H."/>
        </authorList>
    </citation>
    <scope>NUCLEOTIDE SEQUENCE [LARGE SCALE GENOMIC DNA]</scope>
    <source>
        <strain evidence="5 6">RIPI110</strain>
    </source>
</reference>
<feature type="compositionally biased region" description="Basic residues" evidence="4">
    <location>
        <begin position="1"/>
        <end position="23"/>
    </location>
</feature>
<keyword evidence="1" id="KW-0805">Transcription regulation</keyword>
<name>A0A1W6ZMQ6_9HYPH</name>
<dbReference type="Pfam" id="PF00440">
    <property type="entry name" value="TetR_N"/>
    <property type="match status" value="1"/>
</dbReference>
<dbReference type="PANTHER" id="PTHR30055">
    <property type="entry name" value="HTH-TYPE TRANSCRIPTIONAL REGULATOR RUTR"/>
    <property type="match status" value="1"/>
</dbReference>
<dbReference type="InterPro" id="IPR001647">
    <property type="entry name" value="HTH_TetR"/>
</dbReference>
<organism evidence="5 6">
    <name type="scientific">Pseudorhodoplanes sinuspersici</name>
    <dbReference type="NCBI Taxonomy" id="1235591"/>
    <lineage>
        <taxon>Bacteria</taxon>
        <taxon>Pseudomonadati</taxon>
        <taxon>Pseudomonadota</taxon>
        <taxon>Alphaproteobacteria</taxon>
        <taxon>Hyphomicrobiales</taxon>
        <taxon>Pseudorhodoplanes</taxon>
    </lineage>
</organism>
<evidence type="ECO:0000256" key="2">
    <source>
        <dbReference type="ARBA" id="ARBA00023125"/>
    </source>
</evidence>